<dbReference type="PROSITE" id="PS00330">
    <property type="entry name" value="HEMOLYSIN_CALCIUM"/>
    <property type="match status" value="7"/>
</dbReference>
<dbReference type="Gene3D" id="2.160.20.160">
    <property type="match status" value="1"/>
</dbReference>
<dbReference type="GO" id="GO:0005509">
    <property type="term" value="F:calcium ion binding"/>
    <property type="evidence" value="ECO:0007669"/>
    <property type="project" value="InterPro"/>
</dbReference>
<feature type="region of interest" description="Disordered" evidence="3">
    <location>
        <begin position="1422"/>
        <end position="1441"/>
    </location>
</feature>
<dbReference type="PANTHER" id="PTHR38340">
    <property type="entry name" value="S-LAYER PROTEIN"/>
    <property type="match status" value="1"/>
</dbReference>
<dbReference type="GO" id="GO:0005576">
    <property type="term" value="C:extracellular region"/>
    <property type="evidence" value="ECO:0007669"/>
    <property type="project" value="UniProtKB-SubCell"/>
</dbReference>
<dbReference type="PRINTS" id="PR00313">
    <property type="entry name" value="CABNDNGRPT"/>
</dbReference>
<evidence type="ECO:0000256" key="1">
    <source>
        <dbReference type="ARBA" id="ARBA00004613"/>
    </source>
</evidence>
<comment type="subcellular location">
    <subcellularLocation>
        <location evidence="1">Secreted</location>
    </subcellularLocation>
</comment>
<sequence>MLDFKVAAALPAERTGFSLWIERPGLPLWRMGSERRDTTLATQTSTLAMDSALRGLWSGGRDAVPPVVDRTDAALPSIVTREPQPEETSEAVPRYALSHSTVEGDTNFPTELHELEHNIERSITNVDDLGDKAEIAEALMKVSRKTLEQVVQLEKQADSFLSTVKSFRFTLKVTEKVGPLKVPSKLFDRVLERVEEVATHVTFRAGQLREKIENGQYIDKLQQAEDFLDNAGKVLEQVETELKEYYVTIQLAQLVFENDGGAFDGLEATFDSALATVGINDALDAVNTLYESLVVDFNGLIASFDAPSLPGVNVFDAIGDVSAQFGQINGALSFISNPLKAVHAALKPIEWALDLVGFIFDITVGPVIDWILETLGISAIMDRIGDRITDFLPDLGIFDEVTGRIDAVLDEVQALIDEWSAQIDQIVADLRTQLLEQFEAASGFALRFGTNASEALDGRDVQGDILNALDGDDTVDGAPGGTAGNASDLFVASGGKDVLFGGDSGSDWLLLPGQLSRFTFIKVSESAPLVIYDKGGKYGFEIVYGIENFAFLDGFYDLDGLIQAGVVQTGGTPGNDVLIGSAENELFVHTAGQDSIDGSGEVYTGVVPDPADGGTDTWLLEDDPSSSSTTSIFLYSESGYNDGAASPKIWEGRALVGGSANSDYLNSIEDVVIQDNRNVSVFGSERANFIQANDSDDYLTGEGGDDLILGGGGRDLIIGGPGADRIFGEAGNDTLIGGPSTGEADHYDGGAGLDSLIYSNNTVQYDIVPPTGFTIVNGSLPATGRLRIDAEARTVQHMTADLSAVIATDTFVDIETIVGSDRDDTIRGADSGDDSLTIDGGGGDDILYSDGATRIAGGFGDDTLYSTADRGDFDGGTGIDTLDLRGYTDVRWSLENLFGAGMDLRAVESQDTEALVDAEGIPSAVAVPSTIFSGDADNIEVFLLGDGDDNLFDKGRGSYTVYGGAGDDVLIRRQANDGSHTNVLYGEDGNDYLELIEESGSLYGGEGDDTLRAAISGMESDVEGGDGDDLIYLQRFNNGNPLDLPIVRGGAGNDVVSFDMPIVGDITRIGVDLARFAMYSPAPFGSSWAGYINALVFDVEGLIASDRVSAVFEGTDGNERFIGLSRNDTLVGRGGDDVIFGGGGADLIEGGDGDDLIHPGASGTTAATSDTVDGGDGIDTLTFVNARPETKDGSIIAGLFGGVRVMLSDGIRVSVNTRGPDGEAHGAFGRSEIYEIENLVGSQGDDILIGNRGDNALAGNDGDDTLLGRDGDDVLGGGAGRNLLIGGPGDDTFLVSEGDASVVGGGGFDSLNFAGRPGAVSVNLTTGSWAGTLDTNLPVWNDTGTTEARLFNGVSMTPRDVLETDPIFANDAGDLTRVLPDTDDYAADPGLPRFEITEAQVGLDLSGEIAGVEAVIGTGGDDTLTGSAGHERLDGDAGNDTLRGNQGNDTLIGGGGRDVIFGDGGAAATALPDLLFLNEGGSYGPDYLSVSGFADMPTTALTMEALVKLEDTSGQGVGTNVYTIMSYAVGTIYNAFTVITTDTTVENSERYLRIIINNQVVNTTVPVAAFYDGDVHGLSVEWDGLAGFVRISLDGVTVWNEVGIPAAQTTLAAGGTLVFGQDQDNLGGGFSSLQDLQGGIGDIRLWDGTRTTGDIAADAFGPVGPADYADMAGYWQVDAAGEALVAQVGPALTVNGDVRFEDGGAALASSNDVIEGGLGADTIEGGDGADTIDGGDQDDVIDAGDGHDDVTGGNGRDSITLGKGHDIFRDNDQVQFGEDTVLGNGGKDTILGGGGNDSLDGQFGADSVSGGDGDDYVGGGQGDDTLEGGVGNDTVEGGDGRDAAWLGDGDDLFIDNTQGGVSGRDTVYAGAGDDTIGGGAGDDLFYGQDGSDSVLGRLGNDTLYGGQGDDTLVGGGGDDVAAGGNGRDRGFLGDGNDLWFDTAQTGEFGRDAVFGGTGDDTINAGGGDDTLYGEGGADTFVFAASIDRDTVADYAVGVDALQIDSALWGGPLTQARLNTLSDTSTGTLVLDFGGGDSITFEGLASNAGLLSDITLV</sequence>
<dbReference type="SMART" id="SM00159">
    <property type="entry name" value="PTX"/>
    <property type="match status" value="1"/>
</dbReference>
<evidence type="ECO:0000256" key="2">
    <source>
        <dbReference type="ARBA" id="ARBA00022525"/>
    </source>
</evidence>
<dbReference type="SUPFAM" id="SSF51120">
    <property type="entry name" value="beta-Roll"/>
    <property type="match status" value="9"/>
</dbReference>
<dbReference type="PRINTS" id="PR00895">
    <property type="entry name" value="PENTAXIN"/>
</dbReference>
<dbReference type="InterPro" id="IPR013320">
    <property type="entry name" value="ConA-like_dom_sf"/>
</dbReference>
<dbReference type="RefSeq" id="WP_212536394.1">
    <property type="nucleotide sequence ID" value="NZ_JAGTUU010000003.1"/>
</dbReference>
<gene>
    <name evidence="5" type="ORF">KB874_09925</name>
</gene>
<dbReference type="InterPro" id="IPR001759">
    <property type="entry name" value="PTX_dom"/>
</dbReference>
<dbReference type="InterPro" id="IPR018511">
    <property type="entry name" value="Hemolysin-typ_Ca-bd_CS"/>
</dbReference>
<dbReference type="Gene3D" id="2.150.10.10">
    <property type="entry name" value="Serralysin-like metalloprotease, C-terminal"/>
    <property type="match status" value="7"/>
</dbReference>
<dbReference type="InterPro" id="IPR001343">
    <property type="entry name" value="Hemolysn_Ca-bd"/>
</dbReference>
<dbReference type="Pfam" id="PF00353">
    <property type="entry name" value="HemolysinCabind"/>
    <property type="match status" value="13"/>
</dbReference>
<dbReference type="Pfam" id="PF00354">
    <property type="entry name" value="Pentaxin"/>
    <property type="match status" value="1"/>
</dbReference>
<evidence type="ECO:0000259" key="4">
    <source>
        <dbReference type="SMART" id="SM00159"/>
    </source>
</evidence>
<dbReference type="PANTHER" id="PTHR38340:SF1">
    <property type="entry name" value="S-LAYER PROTEIN"/>
    <property type="match status" value="1"/>
</dbReference>
<evidence type="ECO:0000256" key="3">
    <source>
        <dbReference type="SAM" id="MobiDB-lite"/>
    </source>
</evidence>
<dbReference type="InterPro" id="IPR011049">
    <property type="entry name" value="Serralysin-like_metalloprot_C"/>
</dbReference>
<comment type="caution">
    <text evidence="5">The sequence shown here is derived from an EMBL/GenBank/DDBJ whole genome shotgun (WGS) entry which is preliminary data.</text>
</comment>
<dbReference type="SUPFAM" id="SSF49899">
    <property type="entry name" value="Concanavalin A-like lectins/glucanases"/>
    <property type="match status" value="1"/>
</dbReference>
<accession>A0A8J7WDJ0</accession>
<organism evidence="5 6">
    <name type="scientific">Thetidibacter halocola</name>
    <dbReference type="NCBI Taxonomy" id="2827239"/>
    <lineage>
        <taxon>Bacteria</taxon>
        <taxon>Pseudomonadati</taxon>
        <taxon>Pseudomonadota</taxon>
        <taxon>Alphaproteobacteria</taxon>
        <taxon>Rhodobacterales</taxon>
        <taxon>Roseobacteraceae</taxon>
        <taxon>Thetidibacter</taxon>
    </lineage>
</organism>
<evidence type="ECO:0000313" key="6">
    <source>
        <dbReference type="Proteomes" id="UP000681356"/>
    </source>
</evidence>
<proteinExistence type="predicted"/>
<dbReference type="InterPro" id="IPR050557">
    <property type="entry name" value="RTX_toxin/Mannuronan_C5-epim"/>
</dbReference>
<keyword evidence="6" id="KW-1185">Reference proteome</keyword>
<dbReference type="Proteomes" id="UP000681356">
    <property type="component" value="Unassembled WGS sequence"/>
</dbReference>
<evidence type="ECO:0000313" key="5">
    <source>
        <dbReference type="EMBL" id="MBS0124454.1"/>
    </source>
</evidence>
<dbReference type="Gene3D" id="2.60.120.200">
    <property type="match status" value="1"/>
</dbReference>
<dbReference type="EMBL" id="JAGTUU010000003">
    <property type="protein sequence ID" value="MBS0124454.1"/>
    <property type="molecule type" value="Genomic_DNA"/>
</dbReference>
<feature type="domain" description="Pentraxin (PTX)" evidence="4">
    <location>
        <begin position="1468"/>
        <end position="1691"/>
    </location>
</feature>
<feature type="region of interest" description="Disordered" evidence="3">
    <location>
        <begin position="1793"/>
        <end position="1831"/>
    </location>
</feature>
<protein>
    <recommendedName>
        <fullName evidence="4">Pentraxin (PTX) domain-containing protein</fullName>
    </recommendedName>
</protein>
<name>A0A8J7WDJ0_9RHOB</name>
<keyword evidence="2" id="KW-0964">Secreted</keyword>
<reference evidence="5" key="1">
    <citation type="submission" date="2021-04" db="EMBL/GenBank/DDBJ databases">
        <authorList>
            <person name="Yoon J."/>
        </authorList>
    </citation>
    <scope>NUCLEOTIDE SEQUENCE</scope>
    <source>
        <strain evidence="5">KMU-90</strain>
    </source>
</reference>